<proteinExistence type="predicted"/>
<gene>
    <name evidence="1" type="ORF">METZ01_LOCUS183994</name>
</gene>
<name>A0A382CY81_9ZZZZ</name>
<reference evidence="1" key="1">
    <citation type="submission" date="2018-05" db="EMBL/GenBank/DDBJ databases">
        <authorList>
            <person name="Lanie J.A."/>
            <person name="Ng W.-L."/>
            <person name="Kazmierczak K.M."/>
            <person name="Andrzejewski T.M."/>
            <person name="Davidsen T.M."/>
            <person name="Wayne K.J."/>
            <person name="Tettelin H."/>
            <person name="Glass J.I."/>
            <person name="Rusch D."/>
            <person name="Podicherti R."/>
            <person name="Tsui H.-C.T."/>
            <person name="Winkler M.E."/>
        </authorList>
    </citation>
    <scope>NUCLEOTIDE SEQUENCE</scope>
</reference>
<sequence>VHLGWNTRDENCGRGLDPLNVLQTDCVYRAAIAEKVPRIYMTSSVHAYDFEGDDFDPNVAIPIAPDTRQDPFGTPPTSLYGVSKRWMEIAGQFYTPQLEDGHAILAVRLGGVQRDPARPSPAWARVWGSHRDCAGLLEAFVECENPPPFWIAYGVSDNRGPDQEPLFDLTNPYGYQAQDNGCVEPVEEVSSA</sequence>
<protein>
    <recommendedName>
        <fullName evidence="2">NAD-dependent epimerase/dehydratase domain-containing protein</fullName>
    </recommendedName>
</protein>
<dbReference type="InterPro" id="IPR036291">
    <property type="entry name" value="NAD(P)-bd_dom_sf"/>
</dbReference>
<accession>A0A382CY81</accession>
<organism evidence="1">
    <name type="scientific">marine metagenome</name>
    <dbReference type="NCBI Taxonomy" id="408172"/>
    <lineage>
        <taxon>unclassified sequences</taxon>
        <taxon>metagenomes</taxon>
        <taxon>ecological metagenomes</taxon>
    </lineage>
</organism>
<dbReference type="SUPFAM" id="SSF51735">
    <property type="entry name" value="NAD(P)-binding Rossmann-fold domains"/>
    <property type="match status" value="1"/>
</dbReference>
<dbReference type="EMBL" id="UINC01036728">
    <property type="protein sequence ID" value="SVB31140.1"/>
    <property type="molecule type" value="Genomic_DNA"/>
</dbReference>
<evidence type="ECO:0000313" key="1">
    <source>
        <dbReference type="EMBL" id="SVB31140.1"/>
    </source>
</evidence>
<evidence type="ECO:0008006" key="2">
    <source>
        <dbReference type="Google" id="ProtNLM"/>
    </source>
</evidence>
<dbReference type="AlphaFoldDB" id="A0A382CY81"/>
<dbReference type="Gene3D" id="3.40.50.720">
    <property type="entry name" value="NAD(P)-binding Rossmann-like Domain"/>
    <property type="match status" value="1"/>
</dbReference>
<feature type="non-terminal residue" evidence="1">
    <location>
        <position position="1"/>
    </location>
</feature>